<keyword evidence="1" id="KW-1133">Transmembrane helix</keyword>
<reference evidence="3" key="2">
    <citation type="submission" date="2022-06" db="UniProtKB">
        <authorList>
            <consortium name="EnsemblMetazoa"/>
        </authorList>
    </citation>
    <scope>IDENTIFICATION</scope>
</reference>
<protein>
    <submittedName>
        <fullName evidence="3">Uncharacterized protein</fullName>
    </submittedName>
</protein>
<keyword evidence="4" id="KW-1185">Reference proteome</keyword>
<dbReference type="OrthoDB" id="8180835at2759"/>
<organism evidence="3 4">
    <name type="scientific">Acyrthosiphon pisum</name>
    <name type="common">Pea aphid</name>
    <dbReference type="NCBI Taxonomy" id="7029"/>
    <lineage>
        <taxon>Eukaryota</taxon>
        <taxon>Metazoa</taxon>
        <taxon>Ecdysozoa</taxon>
        <taxon>Arthropoda</taxon>
        <taxon>Hexapoda</taxon>
        <taxon>Insecta</taxon>
        <taxon>Pterygota</taxon>
        <taxon>Neoptera</taxon>
        <taxon>Paraneoptera</taxon>
        <taxon>Hemiptera</taxon>
        <taxon>Sternorrhyncha</taxon>
        <taxon>Aphidomorpha</taxon>
        <taxon>Aphidoidea</taxon>
        <taxon>Aphididae</taxon>
        <taxon>Macrosiphini</taxon>
        <taxon>Acyrthosiphon</taxon>
    </lineage>
</organism>
<dbReference type="AlphaFoldDB" id="A0A8R1W4M8"/>
<evidence type="ECO:0000256" key="1">
    <source>
        <dbReference type="SAM" id="Phobius"/>
    </source>
</evidence>
<dbReference type="RefSeq" id="XP_001948670.2">
    <property type="nucleotide sequence ID" value="XM_001948635.4"/>
</dbReference>
<evidence type="ECO:0000313" key="3">
    <source>
        <dbReference type="EnsemblMetazoa" id="XP_001948670.2"/>
    </source>
</evidence>
<feature type="signal peptide" evidence="2">
    <location>
        <begin position="1"/>
        <end position="32"/>
    </location>
</feature>
<reference evidence="4" key="1">
    <citation type="submission" date="2010-06" db="EMBL/GenBank/DDBJ databases">
        <authorList>
            <person name="Jiang H."/>
            <person name="Abraham K."/>
            <person name="Ali S."/>
            <person name="Alsbrooks S.L."/>
            <person name="Anim B.N."/>
            <person name="Anosike U.S."/>
            <person name="Attaway T."/>
            <person name="Bandaranaike D.P."/>
            <person name="Battles P.K."/>
            <person name="Bell S.N."/>
            <person name="Bell A.V."/>
            <person name="Beltran B."/>
            <person name="Bickham C."/>
            <person name="Bustamante Y."/>
            <person name="Caleb T."/>
            <person name="Canada A."/>
            <person name="Cardenas V."/>
            <person name="Carter K."/>
            <person name="Chacko J."/>
            <person name="Chandrabose M.N."/>
            <person name="Chavez D."/>
            <person name="Chavez A."/>
            <person name="Chen L."/>
            <person name="Chu H.-S."/>
            <person name="Claassen K.J."/>
            <person name="Cockrell R."/>
            <person name="Collins M."/>
            <person name="Cooper J.A."/>
            <person name="Cree A."/>
            <person name="Curry S.M."/>
            <person name="Da Y."/>
            <person name="Dao M.D."/>
            <person name="Das B."/>
            <person name="Davila M.-L."/>
            <person name="Davy-Carroll L."/>
            <person name="Denson S."/>
            <person name="Dinh H."/>
            <person name="Ebong V.E."/>
            <person name="Edwards J.R."/>
            <person name="Egan A."/>
            <person name="El-Daye J."/>
            <person name="Escobedo L."/>
            <person name="Fernandez S."/>
            <person name="Fernando P.R."/>
            <person name="Flagg N."/>
            <person name="Forbes L.D."/>
            <person name="Fowler R.G."/>
            <person name="Fu Q."/>
            <person name="Gabisi R.A."/>
            <person name="Ganer J."/>
            <person name="Garbino Pronczuk A."/>
            <person name="Garcia R.M."/>
            <person name="Garner T."/>
            <person name="Garrett T.E."/>
            <person name="Gonzalez D.A."/>
            <person name="Hamid H."/>
            <person name="Hawkins E.S."/>
            <person name="Hirani K."/>
            <person name="Hogues M.E."/>
            <person name="Hollins B."/>
            <person name="Hsiao C.-H."/>
            <person name="Jabil R."/>
            <person name="James M.L."/>
            <person name="Jhangiani S.N."/>
            <person name="Johnson B."/>
            <person name="Johnson Q."/>
            <person name="Joshi V."/>
            <person name="Kalu J.B."/>
            <person name="Kam C."/>
            <person name="Kashfia A."/>
            <person name="Keebler J."/>
            <person name="Kisamo H."/>
            <person name="Kovar C.L."/>
            <person name="Lago L.A."/>
            <person name="Lai C.-Y."/>
            <person name="Laidlaw J."/>
            <person name="Lara F."/>
            <person name="Le T.-K."/>
            <person name="Lee S.L."/>
            <person name="Legall F.H."/>
            <person name="Lemon S.J."/>
            <person name="Lewis L.R."/>
            <person name="Li B."/>
            <person name="Liu Y."/>
            <person name="Liu Y.-S."/>
            <person name="Lopez J."/>
            <person name="Lozado R.J."/>
            <person name="Lu J."/>
            <person name="Madu R.C."/>
            <person name="Maheshwari M."/>
            <person name="Maheshwari R."/>
            <person name="Malloy K."/>
            <person name="Martinez E."/>
            <person name="Mathew T."/>
            <person name="Mercado I.C."/>
            <person name="Mercado C."/>
            <person name="Meyer B."/>
            <person name="Montgomery K."/>
            <person name="Morgan M.B."/>
            <person name="Munidasa M."/>
            <person name="Nazareth L.V."/>
            <person name="Nelson J."/>
            <person name="Ng B.M."/>
            <person name="Nguyen N.B."/>
            <person name="Nguyen P.Q."/>
            <person name="Nguyen T."/>
            <person name="Obregon M."/>
            <person name="Okwuonu G.O."/>
            <person name="Onwere C.G."/>
            <person name="Orozco G."/>
            <person name="Parra A."/>
            <person name="Patel S."/>
            <person name="Patil S."/>
            <person name="Perez A."/>
            <person name="Perez Y."/>
            <person name="Pham C."/>
            <person name="Primus E.L."/>
            <person name="Pu L.-L."/>
            <person name="Puazo M."/>
            <person name="Qin X."/>
            <person name="Quiroz J.B."/>
            <person name="Reese J."/>
            <person name="Richards S."/>
            <person name="Rives C.M."/>
            <person name="Robberts R."/>
            <person name="Ruiz S.J."/>
            <person name="Ruiz M.J."/>
            <person name="Santibanez J."/>
            <person name="Schneider B.W."/>
            <person name="Sisson I."/>
            <person name="Smith M."/>
            <person name="Sodergren E."/>
            <person name="Song X.-Z."/>
            <person name="Song B.B."/>
            <person name="Summersgill H."/>
            <person name="Thelus R."/>
            <person name="Thornton R.D."/>
            <person name="Trejos Z.Y."/>
            <person name="Usmani K."/>
            <person name="Vattathil S."/>
            <person name="Villasana D."/>
            <person name="Walker D.L."/>
            <person name="Wang S."/>
            <person name="Wang K."/>
            <person name="White C.S."/>
            <person name="Williams A.C."/>
            <person name="Williamson J."/>
            <person name="Wilson K."/>
            <person name="Woghiren I.O."/>
            <person name="Woodworth J.R."/>
            <person name="Worley K.C."/>
            <person name="Wright R.A."/>
            <person name="Wu W."/>
            <person name="Young L."/>
            <person name="Zhang L."/>
            <person name="Zhang J."/>
            <person name="Zhu Y."/>
            <person name="Muzny D.M."/>
            <person name="Weinstock G."/>
            <person name="Gibbs R.A."/>
        </authorList>
    </citation>
    <scope>NUCLEOTIDE SEQUENCE [LARGE SCALE GENOMIC DNA]</scope>
    <source>
        <strain evidence="4">LSR1</strain>
    </source>
</reference>
<keyword evidence="1" id="KW-0472">Membrane</keyword>
<name>A0A8R1W4M8_ACYPI</name>
<accession>A0A8R1W4M8</accession>
<feature type="chain" id="PRO_5042775166" evidence="2">
    <location>
        <begin position="33"/>
        <end position="136"/>
    </location>
</feature>
<keyword evidence="1" id="KW-0812">Transmembrane</keyword>
<dbReference type="EnsemblMetazoa" id="XM_029486782.1">
    <property type="protein sequence ID" value="XP_029342642.1"/>
    <property type="gene ID" value="LOC100168034"/>
</dbReference>
<feature type="transmembrane region" description="Helical" evidence="1">
    <location>
        <begin position="56"/>
        <end position="80"/>
    </location>
</feature>
<dbReference type="Proteomes" id="UP000007819">
    <property type="component" value="Chromosome A1"/>
</dbReference>
<dbReference type="EnsemblMetazoa" id="XM_001948635.5">
    <property type="protein sequence ID" value="XP_001948670.2"/>
    <property type="gene ID" value="LOC100168034"/>
</dbReference>
<evidence type="ECO:0000256" key="2">
    <source>
        <dbReference type="SAM" id="SignalP"/>
    </source>
</evidence>
<keyword evidence="2" id="KW-0732">Signal</keyword>
<evidence type="ECO:0000313" key="4">
    <source>
        <dbReference type="Proteomes" id="UP000007819"/>
    </source>
</evidence>
<proteinExistence type="predicted"/>
<dbReference type="GeneID" id="100168034"/>
<sequence length="136" mass="15816">MSICDCWASFKFSQIILCLSCLLYKRWSDAEATRLFYFFEKSSREWPLLNNITRNGAGSLFADVTFGGYIIICVALYIAYLMGELKNSKKTVSPPPDRFYTRIISGEFNPVKTLKMHLKSRKLQYIECTIKPRKMQ</sequence>
<dbReference type="KEGG" id="api:100168034"/>